<dbReference type="InterPro" id="IPR024752">
    <property type="entry name" value="Myb/SANT-like_dom"/>
</dbReference>
<dbReference type="Pfam" id="PF12776">
    <property type="entry name" value="Myb_DNA-bind_3"/>
    <property type="match status" value="1"/>
</dbReference>
<dbReference type="EMBL" id="JADFTS010000004">
    <property type="protein sequence ID" value="KAF9607963.1"/>
    <property type="molecule type" value="Genomic_DNA"/>
</dbReference>
<evidence type="ECO:0000259" key="1">
    <source>
        <dbReference type="Pfam" id="PF12776"/>
    </source>
</evidence>
<sequence>MANDWQISFVRRFGSSLSSIKVRNYLVMANRQHTRWSPTMDKILIELLLDHTVNSTSRMSNNGWECETLSMMARELNQRLNSSVGDGNVRSRMKTLKRDYIAVKELLESTEFGFSYNQQTKCIDADRQAWDAYFRAHPANDT</sequence>
<comment type="caution">
    <text evidence="2">The sequence shown here is derived from an EMBL/GenBank/DDBJ whole genome shotgun (WGS) entry which is preliminary data.</text>
</comment>
<evidence type="ECO:0000313" key="3">
    <source>
        <dbReference type="Proteomes" id="UP000631114"/>
    </source>
</evidence>
<dbReference type="OrthoDB" id="618098at2759"/>
<name>A0A835I2N8_9MAGN</name>
<dbReference type="AlphaFoldDB" id="A0A835I2N8"/>
<feature type="domain" description="Myb/SANT-like" evidence="1">
    <location>
        <begin position="35"/>
        <end position="133"/>
    </location>
</feature>
<organism evidence="2 3">
    <name type="scientific">Coptis chinensis</name>
    <dbReference type="NCBI Taxonomy" id="261450"/>
    <lineage>
        <taxon>Eukaryota</taxon>
        <taxon>Viridiplantae</taxon>
        <taxon>Streptophyta</taxon>
        <taxon>Embryophyta</taxon>
        <taxon>Tracheophyta</taxon>
        <taxon>Spermatophyta</taxon>
        <taxon>Magnoliopsida</taxon>
        <taxon>Ranunculales</taxon>
        <taxon>Ranunculaceae</taxon>
        <taxon>Coptidoideae</taxon>
        <taxon>Coptis</taxon>
    </lineage>
</organism>
<accession>A0A835I2N8</accession>
<evidence type="ECO:0000313" key="2">
    <source>
        <dbReference type="EMBL" id="KAF9607963.1"/>
    </source>
</evidence>
<protein>
    <recommendedName>
        <fullName evidence="1">Myb/SANT-like domain-containing protein</fullName>
    </recommendedName>
</protein>
<keyword evidence="3" id="KW-1185">Reference proteome</keyword>
<dbReference type="Proteomes" id="UP000631114">
    <property type="component" value="Unassembled WGS sequence"/>
</dbReference>
<reference evidence="2 3" key="1">
    <citation type="submission" date="2020-10" db="EMBL/GenBank/DDBJ databases">
        <title>The Coptis chinensis genome and diversification of protoberbering-type alkaloids.</title>
        <authorList>
            <person name="Wang B."/>
            <person name="Shu S."/>
            <person name="Song C."/>
            <person name="Liu Y."/>
        </authorList>
    </citation>
    <scope>NUCLEOTIDE SEQUENCE [LARGE SCALE GENOMIC DNA]</scope>
    <source>
        <strain evidence="2">HL-2020</strain>
        <tissue evidence="2">Leaf</tissue>
    </source>
</reference>
<dbReference type="PANTHER" id="PTHR46929">
    <property type="entry name" value="EXPRESSED PROTEIN"/>
    <property type="match status" value="1"/>
</dbReference>
<gene>
    <name evidence="2" type="ORF">IFM89_003883</name>
</gene>
<proteinExistence type="predicted"/>
<dbReference type="PANTHER" id="PTHR46929:SF29">
    <property type="entry name" value="MYB_SANT-LIKE DOMAIN-CONTAINING PROTEIN"/>
    <property type="match status" value="1"/>
</dbReference>